<protein>
    <submittedName>
        <fullName evidence="2">Uncharacterized protein</fullName>
    </submittedName>
</protein>
<keyword evidence="3" id="KW-1185">Reference proteome</keyword>
<keyword evidence="1" id="KW-0812">Transmembrane</keyword>
<sequence length="75" mass="8840">WGLRETFWRRKSHHYHEKLLVTLSWVLGFIFFFFFFFFFLRQSLALLPRLDCSGAISAHCKLHLPGSRHSPASGS</sequence>
<evidence type="ECO:0000256" key="1">
    <source>
        <dbReference type="SAM" id="Phobius"/>
    </source>
</evidence>
<evidence type="ECO:0000313" key="2">
    <source>
        <dbReference type="Ensembl" id="ENSPTEP00000030995.1"/>
    </source>
</evidence>
<organism evidence="2 3">
    <name type="scientific">Piliocolobus tephrosceles</name>
    <name type="common">Ugandan red Colobus</name>
    <dbReference type="NCBI Taxonomy" id="591936"/>
    <lineage>
        <taxon>Eukaryota</taxon>
        <taxon>Metazoa</taxon>
        <taxon>Chordata</taxon>
        <taxon>Craniata</taxon>
        <taxon>Vertebrata</taxon>
        <taxon>Euteleostomi</taxon>
        <taxon>Mammalia</taxon>
        <taxon>Eutheria</taxon>
        <taxon>Euarchontoglires</taxon>
        <taxon>Primates</taxon>
        <taxon>Haplorrhini</taxon>
        <taxon>Catarrhini</taxon>
        <taxon>Cercopithecidae</taxon>
        <taxon>Colobinae</taxon>
        <taxon>Piliocolobus</taxon>
    </lineage>
</organism>
<dbReference type="Proteomes" id="UP000694416">
    <property type="component" value="Unplaced"/>
</dbReference>
<keyword evidence="1" id="KW-1133">Transmembrane helix</keyword>
<reference evidence="2" key="1">
    <citation type="submission" date="2025-08" db="UniProtKB">
        <authorList>
            <consortium name="Ensembl"/>
        </authorList>
    </citation>
    <scope>IDENTIFICATION</scope>
</reference>
<dbReference type="PANTHER" id="PTHR12138:SF162">
    <property type="entry name" value="CHROMOSOME UNDETERMINED SCAFFOLD_275, WHOLE GENOME SHOTGUN SEQUENCE"/>
    <property type="match status" value="1"/>
</dbReference>
<accession>A0A8C9I9S8</accession>
<reference evidence="2" key="2">
    <citation type="submission" date="2025-09" db="UniProtKB">
        <authorList>
            <consortium name="Ensembl"/>
        </authorList>
    </citation>
    <scope>IDENTIFICATION</scope>
</reference>
<evidence type="ECO:0000313" key="3">
    <source>
        <dbReference type="Proteomes" id="UP000694416"/>
    </source>
</evidence>
<name>A0A8C9I9S8_9PRIM</name>
<dbReference type="PANTHER" id="PTHR12138">
    <property type="entry name" value="PRIMATE-EXPANDED PROTEIN FAMILY"/>
    <property type="match status" value="1"/>
</dbReference>
<dbReference type="AlphaFoldDB" id="A0A8C9I9S8"/>
<feature type="transmembrane region" description="Helical" evidence="1">
    <location>
        <begin position="20"/>
        <end position="40"/>
    </location>
</feature>
<proteinExistence type="predicted"/>
<keyword evidence="1" id="KW-0472">Membrane</keyword>
<dbReference type="Ensembl" id="ENSPTET00000042824.1">
    <property type="protein sequence ID" value="ENSPTEP00000030995.1"/>
    <property type="gene ID" value="ENSPTEG00000030071.1"/>
</dbReference>